<dbReference type="Pfam" id="PF02909">
    <property type="entry name" value="TetR_C_1"/>
    <property type="match status" value="1"/>
</dbReference>
<sequence>MSPAARLDTESILRAVFDLLDQEGVAALSMRTLATRLDVKAASLYYHVPNKAALLQLVSDRVASQVLAALTPESGWRELMTGMAHSLREALGVHPGAAAVVAVRNVSPEVFEPAVPLVLASMHAGLRLTDEEALFLVQSLFILVTGHALAEFGEVPEPPAAPRAYYDTWFDIALSTFLAGVHARHGADAG</sequence>
<comment type="caution">
    <text evidence="7">The sequence shown here is derived from an EMBL/GenBank/DDBJ whole genome shotgun (WGS) entry which is preliminary data.</text>
</comment>
<dbReference type="AlphaFoldDB" id="A0A8J3PUL5"/>
<dbReference type="RefSeq" id="WP_203884653.1">
    <property type="nucleotide sequence ID" value="NZ_BAABHH010000018.1"/>
</dbReference>
<dbReference type="PRINTS" id="PR00400">
    <property type="entry name" value="TETREPRESSOR"/>
</dbReference>
<dbReference type="GO" id="GO:0003700">
    <property type="term" value="F:DNA-binding transcription factor activity"/>
    <property type="evidence" value="ECO:0007669"/>
    <property type="project" value="TreeGrafter"/>
</dbReference>
<evidence type="ECO:0000313" key="7">
    <source>
        <dbReference type="EMBL" id="GIG81276.1"/>
    </source>
</evidence>
<dbReference type="Gene3D" id="1.10.357.10">
    <property type="entry name" value="Tetracycline Repressor, domain 2"/>
    <property type="match status" value="1"/>
</dbReference>
<dbReference type="SUPFAM" id="SSF48498">
    <property type="entry name" value="Tetracyclin repressor-like, C-terminal domain"/>
    <property type="match status" value="1"/>
</dbReference>
<dbReference type="GO" id="GO:0046677">
    <property type="term" value="P:response to antibiotic"/>
    <property type="evidence" value="ECO:0007669"/>
    <property type="project" value="InterPro"/>
</dbReference>
<evidence type="ECO:0000256" key="3">
    <source>
        <dbReference type="ARBA" id="ARBA00023125"/>
    </source>
</evidence>
<dbReference type="InterPro" id="IPR050109">
    <property type="entry name" value="HTH-type_TetR-like_transc_reg"/>
</dbReference>
<dbReference type="Proteomes" id="UP000630097">
    <property type="component" value="Unassembled WGS sequence"/>
</dbReference>
<keyword evidence="1" id="KW-0678">Repressor</keyword>
<evidence type="ECO:0000256" key="1">
    <source>
        <dbReference type="ARBA" id="ARBA00022491"/>
    </source>
</evidence>
<dbReference type="PANTHER" id="PTHR30055:SF151">
    <property type="entry name" value="TRANSCRIPTIONAL REGULATORY PROTEIN"/>
    <property type="match status" value="1"/>
</dbReference>
<evidence type="ECO:0000313" key="8">
    <source>
        <dbReference type="Proteomes" id="UP000630097"/>
    </source>
</evidence>
<dbReference type="PANTHER" id="PTHR30055">
    <property type="entry name" value="HTH-TYPE TRANSCRIPTIONAL REGULATOR RUTR"/>
    <property type="match status" value="1"/>
</dbReference>
<keyword evidence="2" id="KW-0805">Transcription regulation</keyword>
<keyword evidence="4" id="KW-0804">Transcription</keyword>
<keyword evidence="8" id="KW-1185">Reference proteome</keyword>
<dbReference type="GO" id="GO:0045892">
    <property type="term" value="P:negative regulation of DNA-templated transcription"/>
    <property type="evidence" value="ECO:0007669"/>
    <property type="project" value="InterPro"/>
</dbReference>
<reference evidence="7 8" key="1">
    <citation type="submission" date="2021-01" db="EMBL/GenBank/DDBJ databases">
        <title>Whole genome shotgun sequence of Planotetraspora kaengkrachanensis NBRC 104272.</title>
        <authorList>
            <person name="Komaki H."/>
            <person name="Tamura T."/>
        </authorList>
    </citation>
    <scope>NUCLEOTIDE SEQUENCE [LARGE SCALE GENOMIC DNA]</scope>
    <source>
        <strain evidence="7 8">NBRC 104272</strain>
    </source>
</reference>
<dbReference type="GO" id="GO:0000976">
    <property type="term" value="F:transcription cis-regulatory region binding"/>
    <property type="evidence" value="ECO:0007669"/>
    <property type="project" value="TreeGrafter"/>
</dbReference>
<evidence type="ECO:0000256" key="4">
    <source>
        <dbReference type="ARBA" id="ARBA00023163"/>
    </source>
</evidence>
<proteinExistence type="predicted"/>
<dbReference type="InterPro" id="IPR004111">
    <property type="entry name" value="Repressor_TetR_C"/>
</dbReference>
<dbReference type="InterPro" id="IPR003012">
    <property type="entry name" value="Tet_transcr_reg_TetR"/>
</dbReference>
<evidence type="ECO:0000259" key="6">
    <source>
        <dbReference type="PROSITE" id="PS50977"/>
    </source>
</evidence>
<protein>
    <recommendedName>
        <fullName evidence="6">HTH tetR-type domain-containing protein</fullName>
    </recommendedName>
</protein>
<gene>
    <name evidence="7" type="ORF">Pka01_44030</name>
</gene>
<evidence type="ECO:0000256" key="2">
    <source>
        <dbReference type="ARBA" id="ARBA00023015"/>
    </source>
</evidence>
<dbReference type="Pfam" id="PF00440">
    <property type="entry name" value="TetR_N"/>
    <property type="match status" value="1"/>
</dbReference>
<dbReference type="EMBL" id="BONV01000019">
    <property type="protein sequence ID" value="GIG81276.1"/>
    <property type="molecule type" value="Genomic_DNA"/>
</dbReference>
<feature type="domain" description="HTH tetR-type" evidence="6">
    <location>
        <begin position="6"/>
        <end position="66"/>
    </location>
</feature>
<dbReference type="InterPro" id="IPR001647">
    <property type="entry name" value="HTH_TetR"/>
</dbReference>
<dbReference type="PROSITE" id="PS50977">
    <property type="entry name" value="HTH_TETR_2"/>
    <property type="match status" value="1"/>
</dbReference>
<accession>A0A8J3PUL5</accession>
<dbReference type="InterPro" id="IPR036271">
    <property type="entry name" value="Tet_transcr_reg_TetR-rel_C_sf"/>
</dbReference>
<name>A0A8J3PUL5_9ACTN</name>
<organism evidence="7 8">
    <name type="scientific">Planotetraspora kaengkrachanensis</name>
    <dbReference type="NCBI Taxonomy" id="575193"/>
    <lineage>
        <taxon>Bacteria</taxon>
        <taxon>Bacillati</taxon>
        <taxon>Actinomycetota</taxon>
        <taxon>Actinomycetes</taxon>
        <taxon>Streptosporangiales</taxon>
        <taxon>Streptosporangiaceae</taxon>
        <taxon>Planotetraspora</taxon>
    </lineage>
</organism>
<keyword evidence="3 5" id="KW-0238">DNA-binding</keyword>
<dbReference type="PRINTS" id="PR00455">
    <property type="entry name" value="HTHTETR"/>
</dbReference>
<dbReference type="InterPro" id="IPR009057">
    <property type="entry name" value="Homeodomain-like_sf"/>
</dbReference>
<feature type="DNA-binding region" description="H-T-H motif" evidence="5">
    <location>
        <begin position="29"/>
        <end position="48"/>
    </location>
</feature>
<dbReference type="SUPFAM" id="SSF46689">
    <property type="entry name" value="Homeodomain-like"/>
    <property type="match status" value="1"/>
</dbReference>
<evidence type="ECO:0000256" key="5">
    <source>
        <dbReference type="PROSITE-ProRule" id="PRU00335"/>
    </source>
</evidence>